<sequence>MDNFQNICGQDLAIKILKSAISKEHISHAYLFSGPEGVGRKKTAKIFIKSILDKNQERKSTQRKINNNNHPDLLWIEPSYIVQGQSISQTKAILDGISMKSPPQIRLNQIKEIIEFLGKKPFESERSIVIIEDIERINESAANALLKTLEETCTGLFILITQRPEKLLSTIRSRCQIVPFIRLNDNQVNKIIEKSEVVQEIDDIPSKKIKELIAFSDGSPGRCIVNLQYWLSLSTSLRQKLEIQLNNPIELLKLAKEITDELNIEQQLWLIDFQQNRAWIKEKNSNIVIQFEELRKQLLKFVQPRLAWEVTLLEINFLN</sequence>
<keyword evidence="1" id="KW-0808">Transferase</keyword>
<dbReference type="GO" id="GO:0006261">
    <property type="term" value="P:DNA-templated DNA replication"/>
    <property type="evidence" value="ECO:0007669"/>
    <property type="project" value="TreeGrafter"/>
</dbReference>
<dbReference type="Proteomes" id="UP000030392">
    <property type="component" value="Unassembled WGS sequence"/>
</dbReference>
<dbReference type="EMBL" id="JNAX01000005">
    <property type="protein sequence ID" value="KGG21721.1"/>
    <property type="molecule type" value="Genomic_DNA"/>
</dbReference>
<reference evidence="2" key="1">
    <citation type="journal article" date="2014" name="Sci. Data">
        <title>Genomes of diverse isolates of the marine cyanobacterium Prochlorococcus.</title>
        <authorList>
            <person name="Biller S."/>
            <person name="Berube P."/>
            <person name="Thompson J."/>
            <person name="Kelly L."/>
            <person name="Roggensack S."/>
            <person name="Awad L."/>
            <person name="Roache-Johnson K."/>
            <person name="Ding H."/>
            <person name="Giovannoni S.J."/>
            <person name="Moore L.R."/>
            <person name="Chisholm S.W."/>
        </authorList>
    </citation>
    <scope>NUCLEOTIDE SEQUENCE [LARGE SCALE GENOMIC DNA]</scope>
    <source>
        <strain evidence="2">PAC1</strain>
    </source>
</reference>
<keyword evidence="1" id="KW-0548">Nucleotidyltransferase</keyword>
<dbReference type="AlphaFoldDB" id="A0A0A2C5T6"/>
<dbReference type="InterPro" id="IPR027417">
    <property type="entry name" value="P-loop_NTPase"/>
</dbReference>
<dbReference type="EC" id="2.7.7.7" evidence="1"/>
<accession>A0A0A2C5T6</accession>
<dbReference type="SUPFAM" id="SSF52540">
    <property type="entry name" value="P-loop containing nucleoside triphosphate hydrolases"/>
    <property type="match status" value="1"/>
</dbReference>
<gene>
    <name evidence="1" type="ORF">EV03_0460</name>
</gene>
<dbReference type="NCBIfam" id="NF005638">
    <property type="entry name" value="PRK07399.1"/>
    <property type="match status" value="1"/>
</dbReference>
<dbReference type="PANTHER" id="PTHR11669">
    <property type="entry name" value="REPLICATION FACTOR C / DNA POLYMERASE III GAMMA-TAU SUBUNIT"/>
    <property type="match status" value="1"/>
</dbReference>
<dbReference type="Gene3D" id="3.40.50.300">
    <property type="entry name" value="P-loop containing nucleotide triphosphate hydrolases"/>
    <property type="match status" value="1"/>
</dbReference>
<organism evidence="1 2">
    <name type="scientific">Prochlorococcus marinus str. PAC1</name>
    <dbReference type="NCBI Taxonomy" id="59924"/>
    <lineage>
        <taxon>Bacteria</taxon>
        <taxon>Bacillati</taxon>
        <taxon>Cyanobacteriota</taxon>
        <taxon>Cyanophyceae</taxon>
        <taxon>Synechococcales</taxon>
        <taxon>Prochlorococcaceae</taxon>
        <taxon>Prochlorococcus</taxon>
    </lineage>
</organism>
<protein>
    <submittedName>
        <fullName evidence="1">DNA polymerasee III delta prime subunit</fullName>
        <ecNumber evidence="1">2.7.7.7</ecNumber>
    </submittedName>
</protein>
<comment type="caution">
    <text evidence="1">The sequence shown here is derived from an EMBL/GenBank/DDBJ whole genome shotgun (WGS) entry which is preliminary data.</text>
</comment>
<dbReference type="GO" id="GO:0003887">
    <property type="term" value="F:DNA-directed DNA polymerase activity"/>
    <property type="evidence" value="ECO:0007669"/>
    <property type="project" value="UniProtKB-EC"/>
</dbReference>
<evidence type="ECO:0000313" key="1">
    <source>
        <dbReference type="EMBL" id="KGG21721.1"/>
    </source>
</evidence>
<dbReference type="PANTHER" id="PTHR11669:SF8">
    <property type="entry name" value="DNA POLYMERASE III SUBUNIT DELTA"/>
    <property type="match status" value="1"/>
</dbReference>
<evidence type="ECO:0000313" key="2">
    <source>
        <dbReference type="Proteomes" id="UP000030392"/>
    </source>
</evidence>
<proteinExistence type="predicted"/>
<name>A0A0A2C5T6_PROMR</name>
<dbReference type="RefSeq" id="WP_036904728.1">
    <property type="nucleotide sequence ID" value="NZ_CP138967.1"/>
</dbReference>
<dbReference type="Pfam" id="PF13177">
    <property type="entry name" value="DNA_pol3_delta2"/>
    <property type="match status" value="1"/>
</dbReference>
<dbReference type="InterPro" id="IPR050238">
    <property type="entry name" value="DNA_Rep/Repair_Clamp_Loader"/>
</dbReference>